<reference evidence="3" key="1">
    <citation type="submission" date="2016-11" db="EMBL/GenBank/DDBJ databases">
        <authorList>
            <person name="Varghese N."/>
            <person name="Submissions S."/>
        </authorList>
    </citation>
    <scope>NUCLEOTIDE SEQUENCE [LARGE SCALE GENOMIC DNA]</scope>
    <source>
        <strain evidence="3">CGMCC 1.6496</strain>
    </source>
</reference>
<evidence type="ECO:0000256" key="1">
    <source>
        <dbReference type="SAM" id="MobiDB-lite"/>
    </source>
</evidence>
<evidence type="ECO:0000313" key="3">
    <source>
        <dbReference type="Proteomes" id="UP000184079"/>
    </source>
</evidence>
<dbReference type="Proteomes" id="UP000184079">
    <property type="component" value="Unassembled WGS sequence"/>
</dbReference>
<organism evidence="2 3">
    <name type="scientific">Virgibacillus chiguensis</name>
    <dbReference type="NCBI Taxonomy" id="411959"/>
    <lineage>
        <taxon>Bacteria</taxon>
        <taxon>Bacillati</taxon>
        <taxon>Bacillota</taxon>
        <taxon>Bacilli</taxon>
        <taxon>Bacillales</taxon>
        <taxon>Bacillaceae</taxon>
        <taxon>Virgibacillus</taxon>
    </lineage>
</organism>
<feature type="region of interest" description="Disordered" evidence="1">
    <location>
        <begin position="26"/>
        <end position="46"/>
    </location>
</feature>
<protein>
    <submittedName>
        <fullName evidence="2">Uncharacterized protein</fullName>
    </submittedName>
</protein>
<sequence>MKKIVLTMACGALLISGILFTTKLDEETASRPPSPTMSLSMEDVKM</sequence>
<proteinExistence type="predicted"/>
<dbReference type="AlphaFoldDB" id="A0A1M5QMG4"/>
<dbReference type="RefSeq" id="WP_170861720.1">
    <property type="nucleotide sequence ID" value="NZ_FQXD01000004.1"/>
</dbReference>
<gene>
    <name evidence="2" type="ORF">SAMN05421807_104192</name>
</gene>
<name>A0A1M5QMG4_9BACI</name>
<dbReference type="EMBL" id="FQXD01000004">
    <property type="protein sequence ID" value="SHH15009.1"/>
    <property type="molecule type" value="Genomic_DNA"/>
</dbReference>
<accession>A0A1M5QMG4</accession>
<evidence type="ECO:0000313" key="2">
    <source>
        <dbReference type="EMBL" id="SHH15009.1"/>
    </source>
</evidence>
<keyword evidence="3" id="KW-1185">Reference proteome</keyword>